<reference evidence="2 3" key="1">
    <citation type="submission" date="2016-07" db="EMBL/GenBank/DDBJ databases">
        <title>Pervasive Adenine N6-methylation of Active Genes in Fungi.</title>
        <authorList>
            <consortium name="DOE Joint Genome Institute"/>
            <person name="Mondo S.J."/>
            <person name="Dannebaum R.O."/>
            <person name="Kuo R.C."/>
            <person name="Labutti K."/>
            <person name="Haridas S."/>
            <person name="Kuo A."/>
            <person name="Salamov A."/>
            <person name="Ahrendt S.R."/>
            <person name="Lipzen A."/>
            <person name="Sullivan W."/>
            <person name="Andreopoulos W.B."/>
            <person name="Clum A."/>
            <person name="Lindquist E."/>
            <person name="Daum C."/>
            <person name="Ramamoorthy G.K."/>
            <person name="Gryganskyi A."/>
            <person name="Culley D."/>
            <person name="Magnuson J.K."/>
            <person name="James T.Y."/>
            <person name="O'Malley M.A."/>
            <person name="Stajich J.E."/>
            <person name="Spatafora J.W."/>
            <person name="Visel A."/>
            <person name="Grigoriev I.V."/>
        </authorList>
    </citation>
    <scope>NUCLEOTIDE SEQUENCE [LARGE SCALE GENOMIC DNA]</scope>
    <source>
        <strain evidence="2 3">NRRL 3301</strain>
    </source>
</reference>
<dbReference type="GO" id="GO:0032543">
    <property type="term" value="P:mitochondrial translation"/>
    <property type="evidence" value="ECO:0007669"/>
    <property type="project" value="InterPro"/>
</dbReference>
<gene>
    <name evidence="2" type="ORF">DM01DRAFT_1339561</name>
</gene>
<evidence type="ECO:0000313" key="2">
    <source>
        <dbReference type="EMBL" id="ORX46565.1"/>
    </source>
</evidence>
<dbReference type="OrthoDB" id="5587740at2759"/>
<dbReference type="GO" id="GO:0005762">
    <property type="term" value="C:mitochondrial large ribosomal subunit"/>
    <property type="evidence" value="ECO:0007669"/>
    <property type="project" value="InterPro"/>
</dbReference>
<dbReference type="STRING" id="101127.A0A1X2G6V9"/>
<name>A0A1X2G6V9_9FUNG</name>
<protein>
    <recommendedName>
        <fullName evidence="1">Ribosomal protein bL31m N-terminal domain-containing protein</fullName>
    </recommendedName>
</protein>
<dbReference type="Proteomes" id="UP000242146">
    <property type="component" value="Unassembled WGS sequence"/>
</dbReference>
<feature type="domain" description="Ribosomal protein bL31m N-terminal" evidence="1">
    <location>
        <begin position="26"/>
        <end position="66"/>
    </location>
</feature>
<dbReference type="PANTHER" id="PTHR28174">
    <property type="entry name" value="54S RIBOSOMAL PROTEIN L36, MITOCHONDRIAL"/>
    <property type="match status" value="1"/>
</dbReference>
<evidence type="ECO:0000313" key="3">
    <source>
        <dbReference type="Proteomes" id="UP000242146"/>
    </source>
</evidence>
<accession>A0A1X2G6V9</accession>
<proteinExistence type="predicted"/>
<evidence type="ECO:0000259" key="1">
    <source>
        <dbReference type="Pfam" id="PF21492"/>
    </source>
</evidence>
<organism evidence="2 3">
    <name type="scientific">Hesseltinella vesiculosa</name>
    <dbReference type="NCBI Taxonomy" id="101127"/>
    <lineage>
        <taxon>Eukaryota</taxon>
        <taxon>Fungi</taxon>
        <taxon>Fungi incertae sedis</taxon>
        <taxon>Mucoromycota</taxon>
        <taxon>Mucoromycotina</taxon>
        <taxon>Mucoromycetes</taxon>
        <taxon>Mucorales</taxon>
        <taxon>Cunninghamellaceae</taxon>
        <taxon>Hesseltinella</taxon>
    </lineage>
</organism>
<comment type="caution">
    <text evidence="2">The sequence shown here is derived from an EMBL/GenBank/DDBJ whole genome shotgun (WGS) entry which is preliminary data.</text>
</comment>
<keyword evidence="3" id="KW-1185">Reference proteome</keyword>
<dbReference type="GO" id="GO:0003735">
    <property type="term" value="F:structural constituent of ribosome"/>
    <property type="evidence" value="ECO:0007669"/>
    <property type="project" value="InterPro"/>
</dbReference>
<dbReference type="PANTHER" id="PTHR28174:SF1">
    <property type="entry name" value="LARGE RIBOSOMAL SUBUNIT PROTEIN BL31M"/>
    <property type="match status" value="1"/>
</dbReference>
<dbReference type="Pfam" id="PF21492">
    <property type="entry name" value="bL31_N"/>
    <property type="match status" value="1"/>
</dbReference>
<dbReference type="InterPro" id="IPR048874">
    <property type="entry name" value="Ribosomal_bL31m_N"/>
</dbReference>
<dbReference type="InterPro" id="IPR034600">
    <property type="entry name" value="Ribosomal_bL31m"/>
</dbReference>
<sequence length="130" mass="14472">MNPVSKHILYTARRHASSSSYAKPEKFMQTIVLSNGATFQVRTTSPIRSHIRMTKDTRNHPLWNPALLKEGMSNESEQLSKFQKRFGDIAELGDISWIESDQAVSNAMKKVIASGGTPLKVAQSKAAKKK</sequence>
<dbReference type="AlphaFoldDB" id="A0A1X2G6V9"/>
<dbReference type="EMBL" id="MCGT01000037">
    <property type="protein sequence ID" value="ORX46565.1"/>
    <property type="molecule type" value="Genomic_DNA"/>
</dbReference>
<dbReference type="Gene3D" id="6.20.130.10">
    <property type="match status" value="1"/>
</dbReference>